<protein>
    <submittedName>
        <fullName evidence="1">Uncharacterized protein</fullName>
    </submittedName>
</protein>
<proteinExistence type="predicted"/>
<keyword evidence="2" id="KW-1185">Reference proteome</keyword>
<evidence type="ECO:0000313" key="2">
    <source>
        <dbReference type="Proteomes" id="UP000672657"/>
    </source>
</evidence>
<accession>A0ABM8T9K5</accession>
<name>A0ABM8T9K5_9BURK</name>
<evidence type="ECO:0000313" key="1">
    <source>
        <dbReference type="EMBL" id="CAG2129218.1"/>
    </source>
</evidence>
<gene>
    <name evidence="1" type="ORF">LMG26411_00139</name>
</gene>
<sequence length="104" mass="11774">MTTRELSPEAAYAEAVEQLPLRVSQCDRWSDRAVYWAAVRYGVGEIRPGTWPAAAERWTRLWQIARREHLAPIPGVPEVDNLPRDASAADRGLAHMRAIVGKRR</sequence>
<dbReference type="EMBL" id="CAJPVI010000001">
    <property type="protein sequence ID" value="CAG2129218.1"/>
    <property type="molecule type" value="Genomic_DNA"/>
</dbReference>
<dbReference type="RefSeq" id="WP_211951390.1">
    <property type="nucleotide sequence ID" value="NZ_CAJPVI010000001.1"/>
</dbReference>
<reference evidence="1 2" key="1">
    <citation type="submission" date="2021-03" db="EMBL/GenBank/DDBJ databases">
        <authorList>
            <person name="Peeters C."/>
        </authorList>
    </citation>
    <scope>NUCLEOTIDE SEQUENCE [LARGE SCALE GENOMIC DNA]</scope>
    <source>
        <strain evidence="1 2">LMG 26411</strain>
    </source>
</reference>
<dbReference type="Proteomes" id="UP000672657">
    <property type="component" value="Unassembled WGS sequence"/>
</dbReference>
<comment type="caution">
    <text evidence="1">The sequence shown here is derived from an EMBL/GenBank/DDBJ whole genome shotgun (WGS) entry which is preliminary data.</text>
</comment>
<organism evidence="1 2">
    <name type="scientific">Cupriavidus numazuensis</name>
    <dbReference type="NCBI Taxonomy" id="221992"/>
    <lineage>
        <taxon>Bacteria</taxon>
        <taxon>Pseudomonadati</taxon>
        <taxon>Pseudomonadota</taxon>
        <taxon>Betaproteobacteria</taxon>
        <taxon>Burkholderiales</taxon>
        <taxon>Burkholderiaceae</taxon>
        <taxon>Cupriavidus</taxon>
    </lineage>
</organism>